<comment type="caution">
    <text evidence="1">The sequence shown here is derived from an EMBL/GenBank/DDBJ whole genome shotgun (WGS) entry which is preliminary data.</text>
</comment>
<protein>
    <submittedName>
        <fullName evidence="1">BEL1-like homeodomain protein 9</fullName>
    </submittedName>
</protein>
<gene>
    <name evidence="1" type="primary">BLH9_7</name>
    <name evidence="1" type="ORF">CK203_073170</name>
</gene>
<organism evidence="1 2">
    <name type="scientific">Vitis vinifera</name>
    <name type="common">Grape</name>
    <dbReference type="NCBI Taxonomy" id="29760"/>
    <lineage>
        <taxon>Eukaryota</taxon>
        <taxon>Viridiplantae</taxon>
        <taxon>Streptophyta</taxon>
        <taxon>Embryophyta</taxon>
        <taxon>Tracheophyta</taxon>
        <taxon>Spermatophyta</taxon>
        <taxon>Magnoliopsida</taxon>
        <taxon>eudicotyledons</taxon>
        <taxon>Gunneridae</taxon>
        <taxon>Pentapetalae</taxon>
        <taxon>rosids</taxon>
        <taxon>Vitales</taxon>
        <taxon>Vitaceae</taxon>
        <taxon>Viteae</taxon>
        <taxon>Vitis</taxon>
    </lineage>
</organism>
<evidence type="ECO:0000313" key="1">
    <source>
        <dbReference type="EMBL" id="RVW49296.1"/>
    </source>
</evidence>
<name>A0A438ENH7_VITVI</name>
<dbReference type="GO" id="GO:0003677">
    <property type="term" value="F:DNA binding"/>
    <property type="evidence" value="ECO:0007669"/>
    <property type="project" value="UniProtKB-KW"/>
</dbReference>
<keyword evidence="1" id="KW-0238">DNA-binding</keyword>
<accession>A0A438ENH7</accession>
<dbReference type="Proteomes" id="UP000288805">
    <property type="component" value="Unassembled WGS sequence"/>
</dbReference>
<dbReference type="EMBL" id="QGNW01001229">
    <property type="protein sequence ID" value="RVW49296.1"/>
    <property type="molecule type" value="Genomic_DNA"/>
</dbReference>
<evidence type="ECO:0000313" key="2">
    <source>
        <dbReference type="Proteomes" id="UP000288805"/>
    </source>
</evidence>
<keyword evidence="1" id="KW-0371">Homeobox</keyword>
<reference evidence="1 2" key="1">
    <citation type="journal article" date="2018" name="PLoS Genet.">
        <title>Population sequencing reveals clonal diversity and ancestral inbreeding in the grapevine cultivar Chardonnay.</title>
        <authorList>
            <person name="Roach M.J."/>
            <person name="Johnson D.L."/>
            <person name="Bohlmann J."/>
            <person name="van Vuuren H.J."/>
            <person name="Jones S.J."/>
            <person name="Pretorius I.S."/>
            <person name="Schmidt S.A."/>
            <person name="Borneman A.R."/>
        </authorList>
    </citation>
    <scope>NUCLEOTIDE SEQUENCE [LARGE SCALE GENOMIC DNA]</scope>
    <source>
        <strain evidence="2">cv. Chardonnay</strain>
        <tissue evidence="1">Leaf</tissue>
    </source>
</reference>
<dbReference type="AlphaFoldDB" id="A0A438ENH7"/>
<sequence length="254" mass="28352">MADSHQPFRLPQQSKRENPRLFLQNNHPQLFSTFQHAPVHQLHCPDQNPNPAGFVNSEGVHVVGPSSASFSFPSCGDHSLSSIHNAKDLDHRFSFGADAVSLSLAPHHRHQRCAPLELNAKRYDVVSARGGTPKPNNELRSSVPLGPFTGYASILKRSSFLSPAQQLLDDFCGVGRGVPIRRHLILRWKEVEPLKIRSVAAMAASISGRAPGSHRCSTRYGRGLNWFCFTLFGCWKRIHLNPKRKWPVHHTSLV</sequence>
<proteinExistence type="predicted"/>